<evidence type="ECO:0000313" key="7">
    <source>
        <dbReference type="Proteomes" id="UP000285864"/>
    </source>
</evidence>
<dbReference type="PANTHER" id="PTHR36438:SF1">
    <property type="entry name" value="IRON-SULFUR CLUSTER REPAIR PROTEIN YTFE"/>
    <property type="match status" value="1"/>
</dbReference>
<dbReference type="Pfam" id="PF04405">
    <property type="entry name" value="ScdA_N"/>
    <property type="match status" value="1"/>
</dbReference>
<protein>
    <submittedName>
        <fullName evidence="6">Iron-sulfur cluster repair di-iron protein</fullName>
    </submittedName>
</protein>
<dbReference type="Proteomes" id="UP000285864">
    <property type="component" value="Unassembled WGS sequence"/>
</dbReference>
<evidence type="ECO:0000256" key="3">
    <source>
        <dbReference type="ARBA" id="ARBA00022723"/>
    </source>
</evidence>
<proteinExistence type="predicted"/>
<dbReference type="GO" id="GO:0046872">
    <property type="term" value="F:metal ion binding"/>
    <property type="evidence" value="ECO:0007669"/>
    <property type="project" value="UniProtKB-KW"/>
</dbReference>
<organism evidence="6 7">
    <name type="scientific">Phocaeicola coprocola</name>
    <dbReference type="NCBI Taxonomy" id="310298"/>
    <lineage>
        <taxon>Bacteria</taxon>
        <taxon>Pseudomonadati</taxon>
        <taxon>Bacteroidota</taxon>
        <taxon>Bacteroidia</taxon>
        <taxon>Bacteroidales</taxon>
        <taxon>Bacteroidaceae</taxon>
        <taxon>Phocaeicola</taxon>
    </lineage>
</organism>
<sequence length="242" mass="28040">MKTADWKDTSVGKIVAENFAAAKVFKKYGIDFCCHGETQLHEACAALKMDVEEVIQALQHQDSDGKGAIPFASWPLDLLMDYILKIHHRGIRSRGPELMELLEKVERVHGEAHPELRELKTLVSESLQDLEMHLQKEENVLFPYLYELYAAQQQGQRMEPMHCGTIANPIRVMKMEHEGEGNRYLHIIELTRHFSVPQDGCASYRLLMQELEAFVDALFEHIHLENNLLFPRFEEIERKIVF</sequence>
<evidence type="ECO:0000256" key="4">
    <source>
        <dbReference type="ARBA" id="ARBA00023004"/>
    </source>
</evidence>
<dbReference type="GO" id="GO:0005737">
    <property type="term" value="C:cytoplasm"/>
    <property type="evidence" value="ECO:0007669"/>
    <property type="project" value="UniProtKB-SubCell"/>
</dbReference>
<dbReference type="NCBIfam" id="TIGR03652">
    <property type="entry name" value="FeS_repair_RIC"/>
    <property type="match status" value="1"/>
</dbReference>
<comment type="subcellular location">
    <subcellularLocation>
        <location evidence="1">Cytoplasm</location>
    </subcellularLocation>
</comment>
<keyword evidence="3" id="KW-0479">Metal-binding</keyword>
<dbReference type="Gene3D" id="1.10.3910.10">
    <property type="entry name" value="SP0561-like"/>
    <property type="match status" value="1"/>
</dbReference>
<dbReference type="InterPro" id="IPR038062">
    <property type="entry name" value="ScdA-like_N_sf"/>
</dbReference>
<dbReference type="RefSeq" id="WP_118483633.1">
    <property type="nucleotide sequence ID" value="NZ_QRUU01000014.1"/>
</dbReference>
<dbReference type="AlphaFoldDB" id="A0A412GTM4"/>
<keyword evidence="4" id="KW-0408">Iron</keyword>
<evidence type="ECO:0000313" key="6">
    <source>
        <dbReference type="EMBL" id="RGR98168.1"/>
    </source>
</evidence>
<dbReference type="InterPro" id="IPR019903">
    <property type="entry name" value="RIC_family"/>
</dbReference>
<keyword evidence="2" id="KW-0963">Cytoplasm</keyword>
<reference evidence="6 7" key="1">
    <citation type="submission" date="2018-08" db="EMBL/GenBank/DDBJ databases">
        <title>A genome reference for cultivated species of the human gut microbiota.</title>
        <authorList>
            <person name="Zou Y."/>
            <person name="Xue W."/>
            <person name="Luo G."/>
        </authorList>
    </citation>
    <scope>NUCLEOTIDE SEQUENCE [LARGE SCALE GENOMIC DNA]</scope>
    <source>
        <strain evidence="6 7">AF24-2</strain>
    </source>
</reference>
<accession>A0A412GTM4</accession>
<keyword evidence="7" id="KW-1185">Reference proteome</keyword>
<dbReference type="PANTHER" id="PTHR36438">
    <property type="entry name" value="IRON-SULFUR CLUSTER REPAIR PROTEIN YTFE"/>
    <property type="match status" value="1"/>
</dbReference>
<dbReference type="EMBL" id="QRUU01000014">
    <property type="protein sequence ID" value="RGR98168.1"/>
    <property type="molecule type" value="Genomic_DNA"/>
</dbReference>
<gene>
    <name evidence="6" type="primary">ric</name>
    <name evidence="6" type="ORF">DWY20_04985</name>
</gene>
<dbReference type="Pfam" id="PF01814">
    <property type="entry name" value="Hemerythrin"/>
    <property type="match status" value="1"/>
</dbReference>
<dbReference type="Gene3D" id="1.20.120.520">
    <property type="entry name" value="nmb1532 protein domain like"/>
    <property type="match status" value="1"/>
</dbReference>
<evidence type="ECO:0000256" key="1">
    <source>
        <dbReference type="ARBA" id="ARBA00004496"/>
    </source>
</evidence>
<feature type="domain" description="Hemerythrin-like" evidence="5">
    <location>
        <begin position="82"/>
        <end position="232"/>
    </location>
</feature>
<dbReference type="InterPro" id="IPR012312">
    <property type="entry name" value="Hemerythrin-like"/>
</dbReference>
<evidence type="ECO:0000256" key="2">
    <source>
        <dbReference type="ARBA" id="ARBA00022490"/>
    </source>
</evidence>
<comment type="caution">
    <text evidence="6">The sequence shown here is derived from an EMBL/GenBank/DDBJ whole genome shotgun (WGS) entry which is preliminary data.</text>
</comment>
<name>A0A412GTM4_9BACT</name>
<evidence type="ECO:0000259" key="5">
    <source>
        <dbReference type="Pfam" id="PF01814"/>
    </source>
</evidence>